<keyword evidence="1" id="KW-0472">Membrane</keyword>
<dbReference type="Proteomes" id="UP001642409">
    <property type="component" value="Unassembled WGS sequence"/>
</dbReference>
<evidence type="ECO:0000313" key="2">
    <source>
        <dbReference type="EMBL" id="CAL6030732.1"/>
    </source>
</evidence>
<organism evidence="2 3">
    <name type="scientific">Hexamita inflata</name>
    <dbReference type="NCBI Taxonomy" id="28002"/>
    <lineage>
        <taxon>Eukaryota</taxon>
        <taxon>Metamonada</taxon>
        <taxon>Diplomonadida</taxon>
        <taxon>Hexamitidae</taxon>
        <taxon>Hexamitinae</taxon>
        <taxon>Hexamita</taxon>
    </lineage>
</organism>
<feature type="transmembrane region" description="Helical" evidence="1">
    <location>
        <begin position="36"/>
        <end position="64"/>
    </location>
</feature>
<evidence type="ECO:0000256" key="1">
    <source>
        <dbReference type="SAM" id="Phobius"/>
    </source>
</evidence>
<keyword evidence="3" id="KW-1185">Reference proteome</keyword>
<reference evidence="2 3" key="1">
    <citation type="submission" date="2024-07" db="EMBL/GenBank/DDBJ databases">
        <authorList>
            <person name="Akdeniz Z."/>
        </authorList>
    </citation>
    <scope>NUCLEOTIDE SEQUENCE [LARGE SCALE GENOMIC DNA]</scope>
</reference>
<dbReference type="EMBL" id="CAXDID020000117">
    <property type="protein sequence ID" value="CAL6030732.1"/>
    <property type="molecule type" value="Genomic_DNA"/>
</dbReference>
<evidence type="ECO:0000313" key="3">
    <source>
        <dbReference type="Proteomes" id="UP001642409"/>
    </source>
</evidence>
<name>A0ABP1J645_9EUKA</name>
<proteinExistence type="predicted"/>
<keyword evidence="1" id="KW-1133">Transmembrane helix</keyword>
<comment type="caution">
    <text evidence="2">The sequence shown here is derived from an EMBL/GenBank/DDBJ whole genome shotgun (WGS) entry which is preliminary data.</text>
</comment>
<sequence>MQSGIAIGDWEGRVYLCWCKLAFVASQAVLRSSLCLLMVGGALLVGWLFVIVYLALCQISWFIFMMFSVGKIPSFKVSLTIFSPSDIRWRPWIMVNKENSVGYLLFRNVLQHVLQIQ</sequence>
<protein>
    <submittedName>
        <fullName evidence="2">Hypothetical_protein</fullName>
    </submittedName>
</protein>
<keyword evidence="1" id="KW-0812">Transmembrane</keyword>
<gene>
    <name evidence="2" type="ORF">HINF_LOCUS33609</name>
</gene>
<accession>A0ABP1J645</accession>